<proteinExistence type="predicted"/>
<gene>
    <name evidence="2" type="ORF">HPLM_LOCUS11234</name>
</gene>
<dbReference type="AlphaFoldDB" id="A0A0N4WJP1"/>
<accession>A0A0N4WJP1</accession>
<organism evidence="4">
    <name type="scientific">Haemonchus placei</name>
    <name type="common">Barber's pole worm</name>
    <dbReference type="NCBI Taxonomy" id="6290"/>
    <lineage>
        <taxon>Eukaryota</taxon>
        <taxon>Metazoa</taxon>
        <taxon>Ecdysozoa</taxon>
        <taxon>Nematoda</taxon>
        <taxon>Chromadorea</taxon>
        <taxon>Rhabditida</taxon>
        <taxon>Rhabditina</taxon>
        <taxon>Rhabditomorpha</taxon>
        <taxon>Strongyloidea</taxon>
        <taxon>Trichostrongylidae</taxon>
        <taxon>Haemonchus</taxon>
    </lineage>
</organism>
<sequence>MDDRWVYDGTNVADVSRTKLFTTDVASFIRRTSVLLLLVSCSATTWYLIKLTAWSPYTALPAAALRLHYRGYSHSGSKGAEVAYS</sequence>
<protein>
    <submittedName>
        <fullName evidence="4">Neur_chan_memb domain-containing protein</fullName>
    </submittedName>
</protein>
<keyword evidence="1" id="KW-1133">Transmembrane helix</keyword>
<reference evidence="4" key="1">
    <citation type="submission" date="2017-02" db="UniProtKB">
        <authorList>
            <consortium name="WormBaseParasite"/>
        </authorList>
    </citation>
    <scope>IDENTIFICATION</scope>
</reference>
<evidence type="ECO:0000313" key="2">
    <source>
        <dbReference type="EMBL" id="VDO42307.1"/>
    </source>
</evidence>
<dbReference type="Proteomes" id="UP000268014">
    <property type="component" value="Unassembled WGS sequence"/>
</dbReference>
<dbReference type="WBParaSite" id="HPLM_0001124201-mRNA-1">
    <property type="protein sequence ID" value="HPLM_0001124201-mRNA-1"/>
    <property type="gene ID" value="HPLM_0001124201"/>
</dbReference>
<feature type="transmembrane region" description="Helical" evidence="1">
    <location>
        <begin position="28"/>
        <end position="49"/>
    </location>
</feature>
<dbReference type="EMBL" id="UZAF01017503">
    <property type="protein sequence ID" value="VDO42307.1"/>
    <property type="molecule type" value="Genomic_DNA"/>
</dbReference>
<reference evidence="2 3" key="2">
    <citation type="submission" date="2018-11" db="EMBL/GenBank/DDBJ databases">
        <authorList>
            <consortium name="Pathogen Informatics"/>
        </authorList>
    </citation>
    <scope>NUCLEOTIDE SEQUENCE [LARGE SCALE GENOMIC DNA]</scope>
    <source>
        <strain evidence="2 3">MHpl1</strain>
    </source>
</reference>
<evidence type="ECO:0000313" key="4">
    <source>
        <dbReference type="WBParaSite" id="HPLM_0001124201-mRNA-1"/>
    </source>
</evidence>
<evidence type="ECO:0000313" key="3">
    <source>
        <dbReference type="Proteomes" id="UP000268014"/>
    </source>
</evidence>
<name>A0A0N4WJP1_HAEPC</name>
<keyword evidence="1" id="KW-0472">Membrane</keyword>
<keyword evidence="1" id="KW-0812">Transmembrane</keyword>
<evidence type="ECO:0000256" key="1">
    <source>
        <dbReference type="SAM" id="Phobius"/>
    </source>
</evidence>
<keyword evidence="3" id="KW-1185">Reference proteome</keyword>